<evidence type="ECO:0000313" key="2">
    <source>
        <dbReference type="EMBL" id="GBL82301.1"/>
    </source>
</evidence>
<sequence length="212" mass="25091">MDQGVIRNLKTIYRKNLLLKLVQEAYDDLRSFWKNLSVLDEIYYVDATWQLVKNSTVKKSWRVILSGKENEIPTDDDGSAHLQRKILEDLRKLNCSENVDEEAVEQWINEDSTLKCCEVLSDNDIVFRFYMQEDNMEDEKPFTPRRRDWYQKNVFPIIDSSDNSSPTKTIIRQIDLCCVDGRKCCEKPCEEPKAHRFTVNKKNLNERGRKLF</sequence>
<protein>
    <submittedName>
        <fullName evidence="2">Tigger transposable element-derived protein 2</fullName>
    </submittedName>
</protein>
<comment type="caution">
    <text evidence="2">The sequence shown here is derived from an EMBL/GenBank/DDBJ whole genome shotgun (WGS) entry which is preliminary data.</text>
</comment>
<dbReference type="Proteomes" id="UP000499080">
    <property type="component" value="Unassembled WGS sequence"/>
</dbReference>
<dbReference type="AlphaFoldDB" id="A0A4Y2AQU2"/>
<dbReference type="InterPro" id="IPR004875">
    <property type="entry name" value="DDE_SF_endonuclease_dom"/>
</dbReference>
<dbReference type="EMBL" id="BGPR01000028">
    <property type="protein sequence ID" value="GBL82301.1"/>
    <property type="molecule type" value="Genomic_DNA"/>
</dbReference>
<gene>
    <name evidence="2" type="primary">TIGD2_34</name>
    <name evidence="2" type="ORF">AVEN_252468_1</name>
</gene>
<reference evidence="2 3" key="1">
    <citation type="journal article" date="2019" name="Sci. Rep.">
        <title>Orb-weaving spider Araneus ventricosus genome elucidates the spidroin gene catalogue.</title>
        <authorList>
            <person name="Kono N."/>
            <person name="Nakamura H."/>
            <person name="Ohtoshi R."/>
            <person name="Moran D.A.P."/>
            <person name="Shinohara A."/>
            <person name="Yoshida Y."/>
            <person name="Fujiwara M."/>
            <person name="Mori M."/>
            <person name="Tomita M."/>
            <person name="Arakawa K."/>
        </authorList>
    </citation>
    <scope>NUCLEOTIDE SEQUENCE [LARGE SCALE GENOMIC DNA]</scope>
</reference>
<dbReference type="Pfam" id="PF03184">
    <property type="entry name" value="DDE_1"/>
    <property type="match status" value="1"/>
</dbReference>
<proteinExistence type="predicted"/>
<evidence type="ECO:0000259" key="1">
    <source>
        <dbReference type="Pfam" id="PF03184"/>
    </source>
</evidence>
<keyword evidence="3" id="KW-1185">Reference proteome</keyword>
<organism evidence="2 3">
    <name type="scientific">Araneus ventricosus</name>
    <name type="common">Orbweaver spider</name>
    <name type="synonym">Epeira ventricosa</name>
    <dbReference type="NCBI Taxonomy" id="182803"/>
    <lineage>
        <taxon>Eukaryota</taxon>
        <taxon>Metazoa</taxon>
        <taxon>Ecdysozoa</taxon>
        <taxon>Arthropoda</taxon>
        <taxon>Chelicerata</taxon>
        <taxon>Arachnida</taxon>
        <taxon>Araneae</taxon>
        <taxon>Araneomorphae</taxon>
        <taxon>Entelegynae</taxon>
        <taxon>Araneoidea</taxon>
        <taxon>Araneidae</taxon>
        <taxon>Araneus</taxon>
    </lineage>
</organism>
<evidence type="ECO:0000313" key="3">
    <source>
        <dbReference type="Proteomes" id="UP000499080"/>
    </source>
</evidence>
<name>A0A4Y2AQU2_ARAVE</name>
<feature type="domain" description="DDE-1" evidence="1">
    <location>
        <begin position="1"/>
        <end position="61"/>
    </location>
</feature>
<accession>A0A4Y2AQU2</accession>
<dbReference type="GO" id="GO:0003676">
    <property type="term" value="F:nucleic acid binding"/>
    <property type="evidence" value="ECO:0007669"/>
    <property type="project" value="InterPro"/>
</dbReference>